<organism evidence="2 3">
    <name type="scientific">Clostridium chauvoei JF4335</name>
    <dbReference type="NCBI Taxonomy" id="1351755"/>
    <lineage>
        <taxon>Bacteria</taxon>
        <taxon>Bacillati</taxon>
        <taxon>Bacillota</taxon>
        <taxon>Clostridia</taxon>
        <taxon>Eubacteriales</taxon>
        <taxon>Clostridiaceae</taxon>
        <taxon>Clostridium</taxon>
    </lineage>
</organism>
<protein>
    <submittedName>
        <fullName evidence="2">Putative Transposase</fullName>
    </submittedName>
</protein>
<dbReference type="Pfam" id="PF03811">
    <property type="entry name" value="Zn_ribbon_InsA"/>
    <property type="match status" value="1"/>
</dbReference>
<dbReference type="EMBL" id="LT799839">
    <property type="protein sequence ID" value="SLK20588.1"/>
    <property type="molecule type" value="Genomic_DNA"/>
</dbReference>
<gene>
    <name evidence="2" type="ORF">CCH01_19150</name>
</gene>
<evidence type="ECO:0000259" key="1">
    <source>
        <dbReference type="Pfam" id="PF03811"/>
    </source>
</evidence>
<dbReference type="SUPFAM" id="SSF57783">
    <property type="entry name" value="Zinc beta-ribbon"/>
    <property type="match status" value="1"/>
</dbReference>
<accession>A0A1U6JJX6</accession>
<dbReference type="GO" id="GO:0006313">
    <property type="term" value="P:DNA transposition"/>
    <property type="evidence" value="ECO:0007669"/>
    <property type="project" value="InterPro"/>
</dbReference>
<evidence type="ECO:0000313" key="2">
    <source>
        <dbReference type="EMBL" id="SLK20588.1"/>
    </source>
</evidence>
<dbReference type="Proteomes" id="UP000190476">
    <property type="component" value="Chromosome I"/>
</dbReference>
<reference evidence="3" key="1">
    <citation type="submission" date="2017-03" db="EMBL/GenBank/DDBJ databases">
        <authorList>
            <person name="Falquet L."/>
            <person name="Falquet L."/>
        </authorList>
    </citation>
    <scope>NUCLEOTIDE SEQUENCE [LARGE SCALE GENOMIC DNA]</scope>
</reference>
<proteinExistence type="predicted"/>
<sequence length="183" mass="20908">MSKTNIKCPRCHSNKLYKFGLDKQANQKYQCKKCKRQFAPDSVSNPIISKYPRCPKCNKATFLHHEYKHYNRYKCGNKKCNHIIVKHHTTNIDIASNELVSGSLSMKGMRFPLHVILTTLTLYFLNNSSTRSISQFLMINSGIKVSHVTIASWTNKFAPFFKQAEVAGFASDSFAKNSWFSAS</sequence>
<name>A0A1U6JJX6_9CLOT</name>
<evidence type="ECO:0000313" key="3">
    <source>
        <dbReference type="Proteomes" id="UP000190476"/>
    </source>
</evidence>
<dbReference type="AlphaFoldDB" id="A0A1U6JJX6"/>
<dbReference type="InterPro" id="IPR003220">
    <property type="entry name" value="InsA_N_dom_Znf"/>
</dbReference>
<keyword evidence="3" id="KW-1185">Reference proteome</keyword>
<feature type="domain" description="InsA N-terminal zinc ribbon" evidence="1">
    <location>
        <begin position="1"/>
        <end position="35"/>
    </location>
</feature>